<name>D1BSU7_XYLCX</name>
<keyword evidence="3" id="KW-1185">Reference proteome</keyword>
<accession>D1BSU7</accession>
<gene>
    <name evidence="2" type="ordered locus">Xcel_1769</name>
</gene>
<evidence type="ECO:0000313" key="3">
    <source>
        <dbReference type="Proteomes" id="UP000002255"/>
    </source>
</evidence>
<proteinExistence type="predicted"/>
<dbReference type="eggNOG" id="ENOG5030T8N">
    <property type="taxonomic scope" value="Bacteria"/>
</dbReference>
<dbReference type="EMBL" id="CP001821">
    <property type="protein sequence ID" value="ACZ30789.1"/>
    <property type="molecule type" value="Genomic_DNA"/>
</dbReference>
<dbReference type="HOGENOM" id="CLU_1864376_0_0_11"/>
<reference evidence="3" key="1">
    <citation type="submission" date="2009-11" db="EMBL/GenBank/DDBJ databases">
        <title>The complete chromosome of Xylanimonas cellulosilytica DSM 15894.</title>
        <authorList>
            <consortium name="US DOE Joint Genome Institute (JGI-PGF)"/>
            <person name="Lucas S."/>
            <person name="Copeland A."/>
            <person name="Lapidus A."/>
            <person name="Glavina del Rio T."/>
            <person name="Dalin E."/>
            <person name="Tice H."/>
            <person name="Bruce D."/>
            <person name="Goodwin L."/>
            <person name="Pitluck S."/>
            <person name="Kyrpides N."/>
            <person name="Mavromatis K."/>
            <person name="Ivanova N."/>
            <person name="Mikhailova N."/>
            <person name="Foster B."/>
            <person name="Clum A."/>
            <person name="Brettin T."/>
            <person name="Detter J.C."/>
            <person name="Han C."/>
            <person name="Larimer F."/>
            <person name="Land M."/>
            <person name="Hauser L."/>
            <person name="Markowitz V."/>
            <person name="Cheng J.F."/>
            <person name="Hugenholtz P."/>
            <person name="Woyke T."/>
            <person name="Wu D."/>
            <person name="Gehrich-Schroeter G."/>
            <person name="Schneider S."/>
            <person name="Pukall S.R."/>
            <person name="Klenk H.P."/>
            <person name="Eisen J.A."/>
        </authorList>
    </citation>
    <scope>NUCLEOTIDE SEQUENCE [LARGE SCALE GENOMIC DNA]</scope>
    <source>
        <strain evidence="3">DSM 15894 / CECT 5975 / LMG 20990 / XIL07</strain>
    </source>
</reference>
<feature type="region of interest" description="Disordered" evidence="1">
    <location>
        <begin position="1"/>
        <end position="26"/>
    </location>
</feature>
<dbReference type="Proteomes" id="UP000002255">
    <property type="component" value="Chromosome"/>
</dbReference>
<dbReference type="RefSeq" id="WP_012878531.1">
    <property type="nucleotide sequence ID" value="NC_013530.1"/>
</dbReference>
<feature type="region of interest" description="Disordered" evidence="1">
    <location>
        <begin position="42"/>
        <end position="61"/>
    </location>
</feature>
<reference evidence="2 3" key="2">
    <citation type="journal article" date="2010" name="Stand. Genomic Sci.">
        <title>Complete genome sequence of Xylanimonas cellulosilytica type strain (XIL07).</title>
        <authorList>
            <person name="Foster B."/>
            <person name="Pukall R."/>
            <person name="Abt B."/>
            <person name="Nolan M."/>
            <person name="Glavina Del Rio T."/>
            <person name="Chen F."/>
            <person name="Lucas S."/>
            <person name="Tice H."/>
            <person name="Pitluck S."/>
            <person name="Cheng J.-F."/>
            <person name="Chertkov O."/>
            <person name="Brettin T."/>
            <person name="Han C."/>
            <person name="Detter J.C."/>
            <person name="Bruce D."/>
            <person name="Goodwin L."/>
            <person name="Ivanova N."/>
            <person name="Mavromatis K."/>
            <person name="Pati A."/>
            <person name="Mikhailova N."/>
            <person name="Chen A."/>
            <person name="Palaniappan K."/>
            <person name="Land M."/>
            <person name="Hauser L."/>
            <person name="Chang Y.-J."/>
            <person name="Jeffries C.D."/>
            <person name="Chain P."/>
            <person name="Rohde M."/>
            <person name="Goeker M."/>
            <person name="Bristow J."/>
            <person name="Eisen J.A."/>
            <person name="Markowitz V."/>
            <person name="Hugenholtz P."/>
            <person name="Kyrpides N.C."/>
            <person name="Klenk H.-P."/>
            <person name="Lapidus A."/>
        </authorList>
    </citation>
    <scope>NUCLEOTIDE SEQUENCE [LARGE SCALE GENOMIC DNA]</scope>
    <source>
        <strain evidence="3">DSM 15894 / CECT 5975 / LMG 20990 / XIL07</strain>
    </source>
</reference>
<organism evidence="2 3">
    <name type="scientific">Xylanimonas cellulosilytica (strain DSM 15894 / JCM 12276 / CECT 5975 / KCTC 9989 / LMG 20990 / NBRC 107835 / XIL07)</name>
    <dbReference type="NCBI Taxonomy" id="446471"/>
    <lineage>
        <taxon>Bacteria</taxon>
        <taxon>Bacillati</taxon>
        <taxon>Actinomycetota</taxon>
        <taxon>Actinomycetes</taxon>
        <taxon>Micrococcales</taxon>
        <taxon>Promicromonosporaceae</taxon>
        <taxon>Xylanimonas</taxon>
    </lineage>
</organism>
<protein>
    <submittedName>
        <fullName evidence="2">Uncharacterized protein</fullName>
    </submittedName>
</protein>
<evidence type="ECO:0000313" key="2">
    <source>
        <dbReference type="EMBL" id="ACZ30789.1"/>
    </source>
</evidence>
<dbReference type="KEGG" id="xce:Xcel_1769"/>
<dbReference type="OrthoDB" id="5149906at2"/>
<sequence>MVEQSARVHRTTSGVHPPEPPAARWNPGVRYRRSLLTRTTASIVPAPGAATPSTDAAAPLAPGERAASWALPGRLFRGPAARKAVFDRPVWAPYPGGSQAPPPQGHSAELADAVARYRRGALSTTGLVRAVGHALAA</sequence>
<evidence type="ECO:0000256" key="1">
    <source>
        <dbReference type="SAM" id="MobiDB-lite"/>
    </source>
</evidence>
<dbReference type="AlphaFoldDB" id="D1BSU7"/>